<dbReference type="RefSeq" id="WP_254087100.1">
    <property type="nucleotide sequence ID" value="NZ_JAHESE010000035.1"/>
</dbReference>
<protein>
    <recommendedName>
        <fullName evidence="3">Beta-mannosidase-like galactose-binding domain-containing protein</fullName>
    </recommendedName>
</protein>
<dbReference type="InterPro" id="IPR008979">
    <property type="entry name" value="Galactose-bd-like_sf"/>
</dbReference>
<evidence type="ECO:0000256" key="2">
    <source>
        <dbReference type="ARBA" id="ARBA00022801"/>
    </source>
</evidence>
<comment type="caution">
    <text evidence="4">The sequence shown here is derived from an EMBL/GenBank/DDBJ whole genome shotgun (WGS) entry which is preliminary data.</text>
</comment>
<dbReference type="SUPFAM" id="SSF49785">
    <property type="entry name" value="Galactose-binding domain-like"/>
    <property type="match status" value="1"/>
</dbReference>
<dbReference type="Proteomes" id="UP001319080">
    <property type="component" value="Unassembled WGS sequence"/>
</dbReference>
<dbReference type="GO" id="GO:0004553">
    <property type="term" value="F:hydrolase activity, hydrolyzing O-glycosyl compounds"/>
    <property type="evidence" value="ECO:0007669"/>
    <property type="project" value="UniProtKB-ARBA"/>
</dbReference>
<keyword evidence="2" id="KW-0378">Hydrolase</keyword>
<keyword evidence="1" id="KW-0732">Signal</keyword>
<gene>
    <name evidence="4" type="ORF">KK062_25030</name>
</gene>
<dbReference type="NCBIfam" id="NF045579">
    <property type="entry name" value="rhamnoside_JR"/>
    <property type="match status" value="1"/>
</dbReference>
<evidence type="ECO:0000313" key="5">
    <source>
        <dbReference type="Proteomes" id="UP001319080"/>
    </source>
</evidence>
<dbReference type="Pfam" id="PF17132">
    <property type="entry name" value="Glyco_hydro_106"/>
    <property type="match status" value="1"/>
</dbReference>
<organism evidence="4 5">
    <name type="scientific">Dawidia cretensis</name>
    <dbReference type="NCBI Taxonomy" id="2782350"/>
    <lineage>
        <taxon>Bacteria</taxon>
        <taxon>Pseudomonadati</taxon>
        <taxon>Bacteroidota</taxon>
        <taxon>Cytophagia</taxon>
        <taxon>Cytophagales</taxon>
        <taxon>Chryseotaleaceae</taxon>
        <taxon>Dawidia</taxon>
    </lineage>
</organism>
<dbReference type="AlphaFoldDB" id="A0AAP2E1W5"/>
<dbReference type="EMBL" id="JAHESE010000035">
    <property type="protein sequence ID" value="MBT1711531.1"/>
    <property type="molecule type" value="Genomic_DNA"/>
</dbReference>
<evidence type="ECO:0000259" key="3">
    <source>
        <dbReference type="Pfam" id="PF22666"/>
    </source>
</evidence>
<evidence type="ECO:0000256" key="1">
    <source>
        <dbReference type="ARBA" id="ARBA00022729"/>
    </source>
</evidence>
<dbReference type="Pfam" id="PF22666">
    <property type="entry name" value="Glyco_hydro_2_N2"/>
    <property type="match status" value="1"/>
</dbReference>
<sequence length="973" mass="108757">MKAQFLHPPEDARPGVYWYFMDGNLSKEGMTADLESMKQEGIGSVLFLEVNVGIPRGKVDFLSEEWKTLFAHAVHECERLGIEMTLGVGPGWTGSGGPWVKPSQSMQHLVSSSVEVDGSVKKPIVLPVPLPKRPFFGEDVFTPELEKEWMDFYEDVAVLAFPLPDPYTLADVDEKALYYRAPYTSQAGVKEYLPCKANYPVPPEGAVIEKNRIIDLTGKLDADGKVLWQAPPGKWVVMRFGRRNNGAATRPAPLPGLGFECDKFDTTAFNAHLKEFTGTLLQKIGPRNKSSPGGLTMLHMDSWEMGAQNWSVGFRNEFKKRRGYDPLLFYPVYAGKIVESVEISERFLWDLRQTSQELIVENHAKHLKRYSHRNGLGLSIEPYDMNPTADLELGAVADVPMCEFWSPGGYNASFSCIQAASLAHVNGQAVVAAEAFTAVDGWRQHPASMKNQGDWALAAGVNKFFYHTFQHQPLDDKLKPGMTMGPYGVQWNRNQTWWPMADAYHIYVSRCQYVLRQGNAVADILYLTPEGAPHIFRAPASALSGDVFLPDRKAYNFDGCSPGQLYMASVKDHKITFPGGASYHVLVLPAWETMTPALLKKITSLVEAGATVVGSPPQKAPGLSGYPQCDAVIRSLASELWGSSDIPATQTVRRYGNGKIIWGGEGTSRTDNLYPVYDVTAALLAAAGIPEDFKSDPAIRYTHRASDAWDIYFVSNRTDKRIQTNGMFRTAKGAPSLWDPLTGKTYDLPEFSERENQITVPLQFEPYQSFFIVFEKSNKKPVQSNNFPSVTLVTTIDGRWTVSFDKAWGGPGTTSFDRLEDWTLRPENGIRYYSGIAVYTKTFDLPVNTKLQKGEKLFLNLGEVSALARIRINGNEVGTVWTAPWKVDISEVVKQRQNLLEIEVANLWPNRLIGDEQLRDDGIQHDQWPEWLLNNTRRTSGRYTFSTFKHFSKGDPLLKSGLIGPVIIEQSHF</sequence>
<keyword evidence="5" id="KW-1185">Reference proteome</keyword>
<feature type="domain" description="Beta-mannosidase-like galactose-binding" evidence="3">
    <location>
        <begin position="838"/>
        <end position="910"/>
    </location>
</feature>
<reference evidence="4 5" key="1">
    <citation type="submission" date="2021-05" db="EMBL/GenBank/DDBJ databases">
        <title>A Polyphasic approach of four new species of the genus Ohtaekwangia: Ohtaekwangia histidinii sp. nov., Ohtaekwangia cretensis sp. nov., Ohtaekwangia indiensis sp. nov., Ohtaekwangia reichenbachii sp. nov. from diverse environment.</title>
        <authorList>
            <person name="Octaviana S."/>
        </authorList>
    </citation>
    <scope>NUCLEOTIDE SEQUENCE [LARGE SCALE GENOMIC DNA]</scope>
    <source>
        <strain evidence="4 5">PWU5</strain>
    </source>
</reference>
<dbReference type="PANTHER" id="PTHR43817">
    <property type="entry name" value="GLYCOSYL HYDROLASE"/>
    <property type="match status" value="1"/>
</dbReference>
<name>A0AAP2E1W5_9BACT</name>
<dbReference type="CDD" id="cd03143">
    <property type="entry name" value="A4_beta-galactosidase_middle_domain"/>
    <property type="match status" value="1"/>
</dbReference>
<evidence type="ECO:0000313" key="4">
    <source>
        <dbReference type="EMBL" id="MBT1711531.1"/>
    </source>
</evidence>
<proteinExistence type="predicted"/>
<accession>A0AAP2E1W5</accession>
<dbReference type="Gene3D" id="2.60.120.260">
    <property type="entry name" value="Galactose-binding domain-like"/>
    <property type="match status" value="1"/>
</dbReference>
<dbReference type="InterPro" id="IPR054593">
    <property type="entry name" value="Beta-mannosidase-like_N2"/>
</dbReference>
<dbReference type="PANTHER" id="PTHR43817:SF1">
    <property type="entry name" value="HYDROLASE, FAMILY 43, PUTATIVE (AFU_ORTHOLOGUE AFUA_3G01660)-RELATED"/>
    <property type="match status" value="1"/>
</dbReference>